<dbReference type="GO" id="GO:0016787">
    <property type="term" value="F:hydrolase activity"/>
    <property type="evidence" value="ECO:0007669"/>
    <property type="project" value="UniProtKB-KW"/>
</dbReference>
<dbReference type="Gene3D" id="3.40.50.1000">
    <property type="entry name" value="HAD superfamily/HAD-like"/>
    <property type="match status" value="1"/>
</dbReference>
<comment type="caution">
    <text evidence="4">The sequence shown here is derived from an EMBL/GenBank/DDBJ whole genome shotgun (WGS) entry which is preliminary data.</text>
</comment>
<sequence>MELALFDLDHTLIATDSSAQWWHYMSEIGWLKKESALHHQHAQMMAEYDHGVLDMHDYLKLTLAPLVGREYQQVSQTADAFVQQHLFKQLYPMAQQLIREHQQAGRRVVIVSASEDFLVRPWQQLLAIDAAIGIEIETQQGIITGQARTPLSYREGKVAVINRWLAEQGISPGDCYAYSDSHNDIAMLEFASHPVATNPNQQLKARALVSDWPIMHF</sequence>
<evidence type="ECO:0000313" key="4">
    <source>
        <dbReference type="EMBL" id="MBC5850108.1"/>
    </source>
</evidence>
<dbReference type="GO" id="GO:0046872">
    <property type="term" value="F:metal ion binding"/>
    <property type="evidence" value="ECO:0007669"/>
    <property type="project" value="UniProtKB-KW"/>
</dbReference>
<evidence type="ECO:0000256" key="3">
    <source>
        <dbReference type="ARBA" id="ARBA00022842"/>
    </source>
</evidence>
<keyword evidence="1" id="KW-0479">Metal-binding</keyword>
<dbReference type="CDD" id="cd02612">
    <property type="entry name" value="HAD_PGPPase"/>
    <property type="match status" value="1"/>
</dbReference>
<proteinExistence type="predicted"/>
<dbReference type="Gene3D" id="1.20.1440.100">
    <property type="entry name" value="SG protein - dephosphorylation function"/>
    <property type="match status" value="1"/>
</dbReference>
<dbReference type="EMBL" id="JACRUP010000001">
    <property type="protein sequence ID" value="MBC5850108.1"/>
    <property type="molecule type" value="Genomic_DNA"/>
</dbReference>
<keyword evidence="2 4" id="KW-0378">Hydrolase</keyword>
<dbReference type="Pfam" id="PF12710">
    <property type="entry name" value="HAD"/>
    <property type="match status" value="1"/>
</dbReference>
<name>A0A9X0R5N9_VIBME</name>
<protein>
    <submittedName>
        <fullName evidence="4">HAD family hydrolase</fullName>
    </submittedName>
</protein>
<keyword evidence="5" id="KW-1185">Reference proteome</keyword>
<gene>
    <name evidence="4" type="ORF">H8Q88_03940</name>
</gene>
<organism evidence="4 5">
    <name type="scientific">Vibrio metschnikovii</name>
    <dbReference type="NCBI Taxonomy" id="28172"/>
    <lineage>
        <taxon>Bacteria</taxon>
        <taxon>Pseudomonadati</taxon>
        <taxon>Pseudomonadota</taxon>
        <taxon>Gammaproteobacteria</taxon>
        <taxon>Vibrionales</taxon>
        <taxon>Vibrionaceae</taxon>
        <taxon>Vibrio</taxon>
    </lineage>
</organism>
<dbReference type="SUPFAM" id="SSF56784">
    <property type="entry name" value="HAD-like"/>
    <property type="match status" value="1"/>
</dbReference>
<dbReference type="PANTHER" id="PTHR43344:SF13">
    <property type="entry name" value="PHOSPHATASE RV3661-RELATED"/>
    <property type="match status" value="1"/>
</dbReference>
<dbReference type="Proteomes" id="UP000615796">
    <property type="component" value="Unassembled WGS sequence"/>
</dbReference>
<evidence type="ECO:0000256" key="1">
    <source>
        <dbReference type="ARBA" id="ARBA00022723"/>
    </source>
</evidence>
<keyword evidence="3" id="KW-0460">Magnesium</keyword>
<reference evidence="4" key="1">
    <citation type="submission" date="2020-08" db="EMBL/GenBank/DDBJ databases">
        <title>Genome Sequencing and Pan-Genome Analysis of Migratory bird Vibrio Strains, Inner Mongolia.</title>
        <authorList>
            <person name="Zheng L."/>
        </authorList>
    </citation>
    <scope>NUCLEOTIDE SEQUENCE</scope>
    <source>
        <strain evidence="4">M13F</strain>
    </source>
</reference>
<dbReference type="InterPro" id="IPR006385">
    <property type="entry name" value="HAD_hydro_SerB1"/>
</dbReference>
<evidence type="ECO:0000256" key="2">
    <source>
        <dbReference type="ARBA" id="ARBA00022801"/>
    </source>
</evidence>
<dbReference type="AlphaFoldDB" id="A0A9X0R5N9"/>
<dbReference type="RefSeq" id="WP_187025342.1">
    <property type="nucleotide sequence ID" value="NZ_CAWQOS010000002.1"/>
</dbReference>
<accession>A0A9X0R5N9</accession>
<dbReference type="InterPro" id="IPR036412">
    <property type="entry name" value="HAD-like_sf"/>
</dbReference>
<dbReference type="InterPro" id="IPR050582">
    <property type="entry name" value="HAD-like_SerB"/>
</dbReference>
<dbReference type="NCBIfam" id="TIGR01490">
    <property type="entry name" value="HAD-SF-IB-hyp1"/>
    <property type="match status" value="1"/>
</dbReference>
<dbReference type="NCBIfam" id="TIGR01488">
    <property type="entry name" value="HAD-SF-IB"/>
    <property type="match status" value="1"/>
</dbReference>
<evidence type="ECO:0000313" key="5">
    <source>
        <dbReference type="Proteomes" id="UP000615796"/>
    </source>
</evidence>
<dbReference type="InterPro" id="IPR023214">
    <property type="entry name" value="HAD_sf"/>
</dbReference>
<dbReference type="PANTHER" id="PTHR43344">
    <property type="entry name" value="PHOSPHOSERINE PHOSPHATASE"/>
    <property type="match status" value="1"/>
</dbReference>